<keyword evidence="2" id="KW-0489">Methyltransferase</keyword>
<protein>
    <submittedName>
        <fullName evidence="2">Class I SAM-dependent methyltransferase</fullName>
        <ecNumber evidence="2">2.1.-.-</ecNumber>
    </submittedName>
</protein>
<proteinExistence type="predicted"/>
<dbReference type="EC" id="2.1.-.-" evidence="2"/>
<dbReference type="CDD" id="cd02440">
    <property type="entry name" value="AdoMet_MTases"/>
    <property type="match status" value="1"/>
</dbReference>
<accession>A0ABN9P3W6</accession>
<dbReference type="Pfam" id="PF08241">
    <property type="entry name" value="Methyltransf_11"/>
    <property type="match status" value="1"/>
</dbReference>
<evidence type="ECO:0000313" key="2">
    <source>
        <dbReference type="EMBL" id="CAJ1584777.1"/>
    </source>
</evidence>
<dbReference type="Proteomes" id="UP001190466">
    <property type="component" value="Chromosome"/>
</dbReference>
<feature type="domain" description="Methyltransferase type 11" evidence="1">
    <location>
        <begin position="40"/>
        <end position="134"/>
    </location>
</feature>
<dbReference type="InterPro" id="IPR013216">
    <property type="entry name" value="Methyltransf_11"/>
</dbReference>
<name>A0ABN9P3W6_9MYCO</name>
<dbReference type="GO" id="GO:0032259">
    <property type="term" value="P:methylation"/>
    <property type="evidence" value="ECO:0007669"/>
    <property type="project" value="UniProtKB-KW"/>
</dbReference>
<dbReference type="PANTHER" id="PTHR42912">
    <property type="entry name" value="METHYLTRANSFERASE"/>
    <property type="match status" value="1"/>
</dbReference>
<dbReference type="EMBL" id="OY726395">
    <property type="protein sequence ID" value="CAJ1584777.1"/>
    <property type="molecule type" value="Genomic_DNA"/>
</dbReference>
<reference evidence="2 3" key="1">
    <citation type="submission" date="2023-08" db="EMBL/GenBank/DDBJ databases">
        <authorList>
            <person name="Folkvardsen B D."/>
            <person name="Norman A."/>
        </authorList>
    </citation>
    <scope>NUCLEOTIDE SEQUENCE [LARGE SCALE GENOMIC DNA]</scope>
    <source>
        <strain evidence="2 3">Mu0050</strain>
    </source>
</reference>
<gene>
    <name evidence="2" type="ORF">MU0050_003371</name>
</gene>
<dbReference type="RefSeq" id="WP_316510710.1">
    <property type="nucleotide sequence ID" value="NZ_OY726395.1"/>
</dbReference>
<keyword evidence="2" id="KW-0808">Transferase</keyword>
<dbReference type="InterPro" id="IPR029063">
    <property type="entry name" value="SAM-dependent_MTases_sf"/>
</dbReference>
<evidence type="ECO:0000259" key="1">
    <source>
        <dbReference type="Pfam" id="PF08241"/>
    </source>
</evidence>
<sequence>MTTLWSAGRYEAVAERIGTIAVHTVEAAERRRPLAGADVVDLACGTGTAAMAAAARGAQVTGVDLTPALLEIAATKAAADGRWVRWVSGDAAATGLAAASFDVAVSSMGIIFVEPARQVAELRRLLRPDGVVAFSSWVRAERNPFYDPMVAVLGSPAATGFAPDQWGDPLLARQRLSDGFDDVDVEPHQHVWEFDSVSGAMEFLTHESPVHVDLFGRVEGDLRERLAAAFREALSEHTEADGTVRFGAPYVLITARRRHDA</sequence>
<dbReference type="Gene3D" id="3.40.50.150">
    <property type="entry name" value="Vaccinia Virus protein VP39"/>
    <property type="match status" value="1"/>
</dbReference>
<organism evidence="2 3">
    <name type="scientific">[Mycobacterium] wendilense</name>
    <dbReference type="NCBI Taxonomy" id="3064284"/>
    <lineage>
        <taxon>Bacteria</taxon>
        <taxon>Bacillati</taxon>
        <taxon>Actinomycetota</taxon>
        <taxon>Actinomycetes</taxon>
        <taxon>Mycobacteriales</taxon>
        <taxon>Mycobacteriaceae</taxon>
        <taxon>Mycolicibacter</taxon>
    </lineage>
</organism>
<keyword evidence="3" id="KW-1185">Reference proteome</keyword>
<evidence type="ECO:0000313" key="3">
    <source>
        <dbReference type="Proteomes" id="UP001190466"/>
    </source>
</evidence>
<dbReference type="SUPFAM" id="SSF53335">
    <property type="entry name" value="S-adenosyl-L-methionine-dependent methyltransferases"/>
    <property type="match status" value="1"/>
</dbReference>
<dbReference type="GO" id="GO:0008168">
    <property type="term" value="F:methyltransferase activity"/>
    <property type="evidence" value="ECO:0007669"/>
    <property type="project" value="UniProtKB-KW"/>
</dbReference>
<dbReference type="InterPro" id="IPR050508">
    <property type="entry name" value="Methyltransf_Superfamily"/>
</dbReference>